<dbReference type="OrthoDB" id="479560at2"/>
<accession>K9WAS3</accession>
<dbReference type="RefSeq" id="WP_015181081.1">
    <property type="nucleotide sequence ID" value="NC_019738.1"/>
</dbReference>
<sequence length="122" mass="14054">MTFNLLSPSKKLSQMIAQSWLNEERFSFDKDFMVEHGIFSEDEATYIENIEVIEVTPEQNLIGTITMVAEGHLQIYIPYPQRPTEVDDAPTDEQLTSWVNSNVNSEPYTPWGFSPWIPYSSC</sequence>
<dbReference type="STRING" id="1173027.Mic7113_1027"/>
<proteinExistence type="predicted"/>
<dbReference type="KEGG" id="mic:Mic7113_1027"/>
<evidence type="ECO:0000313" key="1">
    <source>
        <dbReference type="EMBL" id="AFZ16921.1"/>
    </source>
</evidence>
<evidence type="ECO:0000313" key="2">
    <source>
        <dbReference type="Proteomes" id="UP000010471"/>
    </source>
</evidence>
<name>K9WAS3_9CYAN</name>
<protein>
    <submittedName>
        <fullName evidence="1">Uncharacterized protein</fullName>
    </submittedName>
</protein>
<dbReference type="HOGENOM" id="CLU_2047010_0_0_3"/>
<dbReference type="Proteomes" id="UP000010471">
    <property type="component" value="Chromosome"/>
</dbReference>
<keyword evidence="2" id="KW-1185">Reference proteome</keyword>
<organism evidence="1 2">
    <name type="scientific">Allocoleopsis franciscana PCC 7113</name>
    <dbReference type="NCBI Taxonomy" id="1173027"/>
    <lineage>
        <taxon>Bacteria</taxon>
        <taxon>Bacillati</taxon>
        <taxon>Cyanobacteriota</taxon>
        <taxon>Cyanophyceae</taxon>
        <taxon>Coleofasciculales</taxon>
        <taxon>Coleofasciculaceae</taxon>
        <taxon>Allocoleopsis</taxon>
        <taxon>Allocoleopsis franciscana</taxon>
    </lineage>
</organism>
<dbReference type="eggNOG" id="ENOG502ZNRQ">
    <property type="taxonomic scope" value="Bacteria"/>
</dbReference>
<gene>
    <name evidence="1" type="ORF">Mic7113_1027</name>
</gene>
<dbReference type="EMBL" id="CP003630">
    <property type="protein sequence ID" value="AFZ16921.1"/>
    <property type="molecule type" value="Genomic_DNA"/>
</dbReference>
<reference evidence="1 2" key="1">
    <citation type="submission" date="2012-06" db="EMBL/GenBank/DDBJ databases">
        <title>Finished chromosome of genome of Microcoleus sp. PCC 7113.</title>
        <authorList>
            <consortium name="US DOE Joint Genome Institute"/>
            <person name="Gugger M."/>
            <person name="Coursin T."/>
            <person name="Rippka R."/>
            <person name="Tandeau De Marsac N."/>
            <person name="Huntemann M."/>
            <person name="Wei C.-L."/>
            <person name="Han J."/>
            <person name="Detter J.C."/>
            <person name="Han C."/>
            <person name="Tapia R."/>
            <person name="Chen A."/>
            <person name="Kyrpides N."/>
            <person name="Mavromatis K."/>
            <person name="Markowitz V."/>
            <person name="Szeto E."/>
            <person name="Ivanova N."/>
            <person name="Pagani I."/>
            <person name="Pati A."/>
            <person name="Goodwin L."/>
            <person name="Nordberg H.P."/>
            <person name="Cantor M.N."/>
            <person name="Hua S.X."/>
            <person name="Woyke T."/>
            <person name="Kerfeld C.A."/>
        </authorList>
    </citation>
    <scope>NUCLEOTIDE SEQUENCE [LARGE SCALE GENOMIC DNA]</scope>
    <source>
        <strain evidence="1 2">PCC 7113</strain>
    </source>
</reference>
<dbReference type="AlphaFoldDB" id="K9WAS3"/>